<comment type="domain">
    <text evidence="11">The DHHC domain is required for palmitoyltransferase activity.</text>
</comment>
<feature type="compositionally biased region" description="Polar residues" evidence="12">
    <location>
        <begin position="1"/>
        <end position="24"/>
    </location>
</feature>
<name>A0A8H3FYV0_9LECA</name>
<evidence type="ECO:0000256" key="1">
    <source>
        <dbReference type="ARBA" id="ARBA00004127"/>
    </source>
</evidence>
<dbReference type="AlphaFoldDB" id="A0A8H3FYV0"/>
<feature type="transmembrane region" description="Helical" evidence="11">
    <location>
        <begin position="330"/>
        <end position="348"/>
    </location>
</feature>
<accession>A0A8H3FYV0</accession>
<protein>
    <recommendedName>
        <fullName evidence="11">Palmitoyltransferase</fullName>
        <ecNumber evidence="11">2.3.1.225</ecNumber>
    </recommendedName>
</protein>
<dbReference type="GO" id="GO:0019706">
    <property type="term" value="F:protein-cysteine S-palmitoyltransferase activity"/>
    <property type="evidence" value="ECO:0007669"/>
    <property type="project" value="UniProtKB-EC"/>
</dbReference>
<keyword evidence="5 11" id="KW-0472">Membrane</keyword>
<dbReference type="EC" id="2.3.1.225" evidence="11"/>
<keyword evidence="7" id="KW-0449">Lipoprotein</keyword>
<comment type="similarity">
    <text evidence="9">Belongs to the DHHC palmitoyltransferase family. ERF2/ZDHHC9 subfamily.</text>
</comment>
<dbReference type="OrthoDB" id="9909019at2759"/>
<evidence type="ECO:0000313" key="14">
    <source>
        <dbReference type="EMBL" id="CAF9933181.1"/>
    </source>
</evidence>
<dbReference type="PROSITE" id="PS50216">
    <property type="entry name" value="DHHC"/>
    <property type="match status" value="1"/>
</dbReference>
<dbReference type="PANTHER" id="PTHR22883:SF43">
    <property type="entry name" value="PALMITOYLTRANSFERASE APP"/>
    <property type="match status" value="1"/>
</dbReference>
<feature type="transmembrane region" description="Helical" evidence="11">
    <location>
        <begin position="516"/>
        <end position="539"/>
    </location>
</feature>
<dbReference type="PANTHER" id="PTHR22883">
    <property type="entry name" value="ZINC FINGER DHHC DOMAIN CONTAINING PROTEIN"/>
    <property type="match status" value="1"/>
</dbReference>
<comment type="subcellular location">
    <subcellularLocation>
        <location evidence="1">Endomembrane system</location>
        <topology evidence="1">Multi-pass membrane protein</topology>
    </subcellularLocation>
</comment>
<dbReference type="InterPro" id="IPR039859">
    <property type="entry name" value="PFA4/ZDH16/20/ERF2-like"/>
</dbReference>
<evidence type="ECO:0000259" key="13">
    <source>
        <dbReference type="Pfam" id="PF01529"/>
    </source>
</evidence>
<evidence type="ECO:0000256" key="2">
    <source>
        <dbReference type="ARBA" id="ARBA00022679"/>
    </source>
</evidence>
<feature type="domain" description="Palmitoyltransferase DHHC" evidence="13">
    <location>
        <begin position="430"/>
        <end position="556"/>
    </location>
</feature>
<sequence length="636" mass="70507">MEPSHSLNSPQTPVNKSFPSPLANSSSRQAPSIISSRITDIASENGDEIQKESQAASDRPTTAASIDPNRPGSAMSSQTRPSTRAPPSRRGMGAPTTISSWRTGGAFGGPGGSMTNSSRPPSATSRTSRTHVPSLASHAFFRPMSSQRLQAQRGFRATRSGQPSASVDGSSEAGTHTNRHSLISDTTQQQGPEIQHHYDIPPPSRGTEFAEQDDGGDVNASPTEYATLRSVGESERPLRSRSPHPRPMQIDIKNQGNGSPKSFRANFHRAATPLKETQGHERLSSSNNSPTFAKKLPEDAPKPGINYQYFSGNTVFCWGGRLQNARDRPINIASGIIVVLPTILFLVYSGPYLSQHVSPAIPFFFAYLFFICMASFVHASVTDPGILPRNLHPLPPSENSDDPLTLGPPTTQWTTIKSAGTPNGAMDVPTKYCKTCNIWRPLRCHHCRICDSCIETQDHHCVWINNCVGRRNYRYFFTFVSSGTLLGIFLTFASLGHCLRYQTEQRISFSDSVHKWRVPFAMFIYGLLATPYPACLWGYHLWLIARGETTREYLNSHKFLKNDRHRPFTQVSVFKNWVVVLLRPRPPTYLRFKQQYEEGDQRFGARRGNRQAPLVAEQQGGGMELQDVGRASHIDQ</sequence>
<feature type="compositionally biased region" description="Polar residues" evidence="12">
    <location>
        <begin position="159"/>
        <end position="192"/>
    </location>
</feature>
<feature type="region of interest" description="Disordered" evidence="12">
    <location>
        <begin position="1"/>
        <end position="299"/>
    </location>
</feature>
<evidence type="ECO:0000256" key="12">
    <source>
        <dbReference type="SAM" id="MobiDB-lite"/>
    </source>
</evidence>
<keyword evidence="2 11" id="KW-0808">Transferase</keyword>
<keyword evidence="6" id="KW-0564">Palmitate</keyword>
<evidence type="ECO:0000256" key="7">
    <source>
        <dbReference type="ARBA" id="ARBA00023288"/>
    </source>
</evidence>
<dbReference type="EMBL" id="CAJPDT010000069">
    <property type="protein sequence ID" value="CAF9933181.1"/>
    <property type="molecule type" value="Genomic_DNA"/>
</dbReference>
<feature type="compositionally biased region" description="Low complexity" evidence="12">
    <location>
        <begin position="25"/>
        <end position="38"/>
    </location>
</feature>
<dbReference type="GO" id="GO:0005794">
    <property type="term" value="C:Golgi apparatus"/>
    <property type="evidence" value="ECO:0007669"/>
    <property type="project" value="TreeGrafter"/>
</dbReference>
<feature type="compositionally biased region" description="Low complexity" evidence="12">
    <location>
        <begin position="76"/>
        <end position="90"/>
    </location>
</feature>
<evidence type="ECO:0000256" key="11">
    <source>
        <dbReference type="RuleBase" id="RU079119"/>
    </source>
</evidence>
<evidence type="ECO:0000256" key="9">
    <source>
        <dbReference type="ARBA" id="ARBA00023463"/>
    </source>
</evidence>
<dbReference type="Proteomes" id="UP000664534">
    <property type="component" value="Unassembled WGS sequence"/>
</dbReference>
<evidence type="ECO:0000256" key="5">
    <source>
        <dbReference type="ARBA" id="ARBA00023136"/>
    </source>
</evidence>
<organism evidence="14 15">
    <name type="scientific">Imshaugia aleurites</name>
    <dbReference type="NCBI Taxonomy" id="172621"/>
    <lineage>
        <taxon>Eukaryota</taxon>
        <taxon>Fungi</taxon>
        <taxon>Dikarya</taxon>
        <taxon>Ascomycota</taxon>
        <taxon>Pezizomycotina</taxon>
        <taxon>Lecanoromycetes</taxon>
        <taxon>OSLEUM clade</taxon>
        <taxon>Lecanoromycetidae</taxon>
        <taxon>Lecanorales</taxon>
        <taxon>Lecanorineae</taxon>
        <taxon>Parmeliaceae</taxon>
        <taxon>Imshaugia</taxon>
    </lineage>
</organism>
<keyword evidence="15" id="KW-1185">Reference proteome</keyword>
<evidence type="ECO:0000256" key="4">
    <source>
        <dbReference type="ARBA" id="ARBA00022989"/>
    </source>
</evidence>
<feature type="transmembrane region" description="Helical" evidence="11">
    <location>
        <begin position="360"/>
        <end position="381"/>
    </location>
</feature>
<dbReference type="Pfam" id="PF01529">
    <property type="entry name" value="DHHC"/>
    <property type="match status" value="1"/>
</dbReference>
<keyword evidence="8 11" id="KW-0012">Acyltransferase</keyword>
<dbReference type="GO" id="GO:0005783">
    <property type="term" value="C:endoplasmic reticulum"/>
    <property type="evidence" value="ECO:0007669"/>
    <property type="project" value="TreeGrafter"/>
</dbReference>
<proteinExistence type="inferred from homology"/>
<evidence type="ECO:0000256" key="10">
    <source>
        <dbReference type="ARBA" id="ARBA00048048"/>
    </source>
</evidence>
<evidence type="ECO:0000256" key="8">
    <source>
        <dbReference type="ARBA" id="ARBA00023315"/>
    </source>
</evidence>
<dbReference type="InterPro" id="IPR001594">
    <property type="entry name" value="Palmitoyltrfase_DHHC"/>
</dbReference>
<evidence type="ECO:0000256" key="3">
    <source>
        <dbReference type="ARBA" id="ARBA00022692"/>
    </source>
</evidence>
<keyword evidence="3 11" id="KW-0812">Transmembrane</keyword>
<comment type="catalytic activity">
    <reaction evidence="10 11">
        <text>L-cysteinyl-[protein] + hexadecanoyl-CoA = S-hexadecanoyl-L-cysteinyl-[protein] + CoA</text>
        <dbReference type="Rhea" id="RHEA:36683"/>
        <dbReference type="Rhea" id="RHEA-COMP:10131"/>
        <dbReference type="Rhea" id="RHEA-COMP:11032"/>
        <dbReference type="ChEBI" id="CHEBI:29950"/>
        <dbReference type="ChEBI" id="CHEBI:57287"/>
        <dbReference type="ChEBI" id="CHEBI:57379"/>
        <dbReference type="ChEBI" id="CHEBI:74151"/>
        <dbReference type="EC" id="2.3.1.225"/>
    </reaction>
</comment>
<evidence type="ECO:0000256" key="6">
    <source>
        <dbReference type="ARBA" id="ARBA00023139"/>
    </source>
</evidence>
<dbReference type="GO" id="GO:0006612">
    <property type="term" value="P:protein targeting to membrane"/>
    <property type="evidence" value="ECO:0007669"/>
    <property type="project" value="TreeGrafter"/>
</dbReference>
<feature type="transmembrane region" description="Helical" evidence="11">
    <location>
        <begin position="475"/>
        <end position="496"/>
    </location>
</feature>
<keyword evidence="4 11" id="KW-1133">Transmembrane helix</keyword>
<comment type="caution">
    <text evidence="14">The sequence shown here is derived from an EMBL/GenBank/DDBJ whole genome shotgun (WGS) entry which is preliminary data.</text>
</comment>
<reference evidence="14" key="1">
    <citation type="submission" date="2021-03" db="EMBL/GenBank/DDBJ databases">
        <authorList>
            <person name="Tagirdzhanova G."/>
        </authorList>
    </citation>
    <scope>NUCLEOTIDE SEQUENCE</scope>
</reference>
<gene>
    <name evidence="14" type="primary">ERF2</name>
    <name evidence="14" type="ORF">IMSHALPRED_009082</name>
</gene>
<evidence type="ECO:0000313" key="15">
    <source>
        <dbReference type="Proteomes" id="UP000664534"/>
    </source>
</evidence>
<feature type="compositionally biased region" description="Polar residues" evidence="12">
    <location>
        <begin position="52"/>
        <end position="64"/>
    </location>
</feature>
<feature type="compositionally biased region" description="Low complexity" evidence="12">
    <location>
        <begin position="117"/>
        <end position="127"/>
    </location>
</feature>